<evidence type="ECO:0000313" key="5">
    <source>
        <dbReference type="Proteomes" id="UP000799770"/>
    </source>
</evidence>
<dbReference type="InterPro" id="IPR051609">
    <property type="entry name" value="NmrA/Isoflavone_reductase-like"/>
</dbReference>
<dbReference type="Proteomes" id="UP000799770">
    <property type="component" value="Unassembled WGS sequence"/>
</dbReference>
<dbReference type="InterPro" id="IPR008030">
    <property type="entry name" value="NmrA-like"/>
</dbReference>
<organism evidence="4 5">
    <name type="scientific">Lophiotrema nucula</name>
    <dbReference type="NCBI Taxonomy" id="690887"/>
    <lineage>
        <taxon>Eukaryota</taxon>
        <taxon>Fungi</taxon>
        <taxon>Dikarya</taxon>
        <taxon>Ascomycota</taxon>
        <taxon>Pezizomycotina</taxon>
        <taxon>Dothideomycetes</taxon>
        <taxon>Pleosporomycetidae</taxon>
        <taxon>Pleosporales</taxon>
        <taxon>Lophiotremataceae</taxon>
        <taxon>Lophiotrema</taxon>
    </lineage>
</organism>
<evidence type="ECO:0000256" key="2">
    <source>
        <dbReference type="ARBA" id="ARBA00023002"/>
    </source>
</evidence>
<reference evidence="4" key="1">
    <citation type="journal article" date="2020" name="Stud. Mycol.">
        <title>101 Dothideomycetes genomes: a test case for predicting lifestyles and emergence of pathogens.</title>
        <authorList>
            <person name="Haridas S."/>
            <person name="Albert R."/>
            <person name="Binder M."/>
            <person name="Bloem J."/>
            <person name="Labutti K."/>
            <person name="Salamov A."/>
            <person name="Andreopoulos B."/>
            <person name="Baker S."/>
            <person name="Barry K."/>
            <person name="Bills G."/>
            <person name="Bluhm B."/>
            <person name="Cannon C."/>
            <person name="Castanera R."/>
            <person name="Culley D."/>
            <person name="Daum C."/>
            <person name="Ezra D."/>
            <person name="Gonzalez J."/>
            <person name="Henrissat B."/>
            <person name="Kuo A."/>
            <person name="Liang C."/>
            <person name="Lipzen A."/>
            <person name="Lutzoni F."/>
            <person name="Magnuson J."/>
            <person name="Mondo S."/>
            <person name="Nolan M."/>
            <person name="Ohm R."/>
            <person name="Pangilinan J."/>
            <person name="Park H.-J."/>
            <person name="Ramirez L."/>
            <person name="Alfaro M."/>
            <person name="Sun H."/>
            <person name="Tritt A."/>
            <person name="Yoshinaga Y."/>
            <person name="Zwiers L.-H."/>
            <person name="Turgeon B."/>
            <person name="Goodwin S."/>
            <person name="Spatafora J."/>
            <person name="Crous P."/>
            <person name="Grigoriev I."/>
        </authorList>
    </citation>
    <scope>NUCLEOTIDE SEQUENCE</scope>
    <source>
        <strain evidence="4">CBS 627.86</strain>
    </source>
</reference>
<dbReference type="PANTHER" id="PTHR47706:SF1">
    <property type="entry name" value="CIPA-LIKE, PUTATIVE (AFU_ORTHOLOGUE AFUA_1G12460)-RELATED"/>
    <property type="match status" value="1"/>
</dbReference>
<dbReference type="EMBL" id="ML977322">
    <property type="protein sequence ID" value="KAF2115877.1"/>
    <property type="molecule type" value="Genomic_DNA"/>
</dbReference>
<dbReference type="SUPFAM" id="SSF51735">
    <property type="entry name" value="NAD(P)-binding Rossmann-fold domains"/>
    <property type="match status" value="1"/>
</dbReference>
<keyword evidence="2" id="KW-0560">Oxidoreductase</keyword>
<accession>A0A6A5ZB05</accession>
<dbReference type="Pfam" id="PF05368">
    <property type="entry name" value="NmrA"/>
    <property type="match status" value="1"/>
</dbReference>
<gene>
    <name evidence="4" type="ORF">BDV96DRAFT_545701</name>
</gene>
<dbReference type="InterPro" id="IPR036291">
    <property type="entry name" value="NAD(P)-bd_dom_sf"/>
</dbReference>
<sequence>MSEIKSVAIAGASGTLGPHVLKALIDAKFQVKILTRSKKPGEFDAGVDVVEVDFTSVESLTAALKGIDAVVSTVAGMAIKTQTVLIDAATVAGVKRFIPSEYGSVTTNPKVEAFPLYENVFQIKHHLQEKANSGQLTWTVLACGAFLEFLFAAGAAGLLDFADRKATLFDEGDNRLSSTSLATAGKAIAGILKNSEATKNRVVKVSEVILTQNQLLKIAEGLRPEDKWEISKVAASAVLKEGLVEFSAGDFSFPVISKIIKGTGFAGETYGSAYDETDNELLEVKELTEEDLKKIVAEKLA</sequence>
<dbReference type="InterPro" id="IPR045312">
    <property type="entry name" value="PCBER-like"/>
</dbReference>
<dbReference type="Gene3D" id="3.90.25.10">
    <property type="entry name" value="UDP-galactose 4-epimerase, domain 1"/>
    <property type="match status" value="1"/>
</dbReference>
<name>A0A6A5ZB05_9PLEO</name>
<protein>
    <recommendedName>
        <fullName evidence="3">NmrA-like domain-containing protein</fullName>
    </recommendedName>
</protein>
<keyword evidence="1" id="KW-0521">NADP</keyword>
<evidence type="ECO:0000259" key="3">
    <source>
        <dbReference type="Pfam" id="PF05368"/>
    </source>
</evidence>
<dbReference type="PANTHER" id="PTHR47706">
    <property type="entry name" value="NMRA-LIKE FAMILY PROTEIN"/>
    <property type="match status" value="1"/>
</dbReference>
<evidence type="ECO:0000313" key="4">
    <source>
        <dbReference type="EMBL" id="KAF2115877.1"/>
    </source>
</evidence>
<dbReference type="OrthoDB" id="9974981at2759"/>
<keyword evidence="5" id="KW-1185">Reference proteome</keyword>
<evidence type="ECO:0000256" key="1">
    <source>
        <dbReference type="ARBA" id="ARBA00022857"/>
    </source>
</evidence>
<dbReference type="Gene3D" id="3.40.50.720">
    <property type="entry name" value="NAD(P)-binding Rossmann-like Domain"/>
    <property type="match status" value="1"/>
</dbReference>
<dbReference type="GO" id="GO:0016491">
    <property type="term" value="F:oxidoreductase activity"/>
    <property type="evidence" value="ECO:0007669"/>
    <property type="project" value="UniProtKB-KW"/>
</dbReference>
<dbReference type="CDD" id="cd05259">
    <property type="entry name" value="PCBER_SDR_a"/>
    <property type="match status" value="1"/>
</dbReference>
<feature type="domain" description="NmrA-like" evidence="3">
    <location>
        <begin position="5"/>
        <end position="221"/>
    </location>
</feature>
<dbReference type="AlphaFoldDB" id="A0A6A5ZB05"/>
<proteinExistence type="predicted"/>